<name>A0A3G2R938_9FIRM</name>
<evidence type="ECO:0000256" key="2">
    <source>
        <dbReference type="ARBA" id="ARBA00007783"/>
    </source>
</evidence>
<feature type="transmembrane region" description="Helical" evidence="8">
    <location>
        <begin position="264"/>
        <end position="286"/>
    </location>
</feature>
<keyword evidence="4" id="KW-1003">Cell membrane</keyword>
<dbReference type="GO" id="GO:0005886">
    <property type="term" value="C:plasma membrane"/>
    <property type="evidence" value="ECO:0007669"/>
    <property type="project" value="UniProtKB-SubCell"/>
</dbReference>
<evidence type="ECO:0000313" key="11">
    <source>
        <dbReference type="Proteomes" id="UP000280960"/>
    </source>
</evidence>
<feature type="domain" description="ABC transmembrane type-2" evidence="9">
    <location>
        <begin position="132"/>
        <end position="377"/>
    </location>
</feature>
<dbReference type="PANTHER" id="PTHR30294:SF29">
    <property type="entry name" value="MULTIDRUG ABC TRANSPORTER PERMEASE YBHS-RELATED"/>
    <property type="match status" value="1"/>
</dbReference>
<evidence type="ECO:0000256" key="6">
    <source>
        <dbReference type="ARBA" id="ARBA00022989"/>
    </source>
</evidence>
<evidence type="ECO:0000256" key="5">
    <source>
        <dbReference type="ARBA" id="ARBA00022692"/>
    </source>
</evidence>
<dbReference type="PANTHER" id="PTHR30294">
    <property type="entry name" value="MEMBRANE COMPONENT OF ABC TRANSPORTER YHHJ-RELATED"/>
    <property type="match status" value="1"/>
</dbReference>
<dbReference type="GO" id="GO:0140359">
    <property type="term" value="F:ABC-type transporter activity"/>
    <property type="evidence" value="ECO:0007669"/>
    <property type="project" value="InterPro"/>
</dbReference>
<comment type="subcellular location">
    <subcellularLocation>
        <location evidence="1">Cell membrane</location>
        <topology evidence="1">Multi-pass membrane protein</topology>
    </subcellularLocation>
</comment>
<keyword evidence="6 8" id="KW-1133">Transmembrane helix</keyword>
<evidence type="ECO:0000256" key="1">
    <source>
        <dbReference type="ARBA" id="ARBA00004651"/>
    </source>
</evidence>
<dbReference type="Proteomes" id="UP000280960">
    <property type="component" value="Chromosome"/>
</dbReference>
<dbReference type="InterPro" id="IPR047817">
    <property type="entry name" value="ABC2_TM_bact-type"/>
</dbReference>
<dbReference type="PROSITE" id="PS51012">
    <property type="entry name" value="ABC_TM2"/>
    <property type="match status" value="1"/>
</dbReference>
<dbReference type="KEGG" id="bacg:D2962_16175"/>
<protein>
    <submittedName>
        <fullName evidence="10">ABC transporter permease</fullName>
    </submittedName>
</protein>
<dbReference type="AlphaFoldDB" id="A0A3G2R938"/>
<dbReference type="RefSeq" id="WP_122015575.1">
    <property type="nucleotide sequence ID" value="NZ_CP033169.1"/>
</dbReference>
<feature type="transmembrane region" description="Helical" evidence="8">
    <location>
        <begin position="183"/>
        <end position="208"/>
    </location>
</feature>
<evidence type="ECO:0000256" key="8">
    <source>
        <dbReference type="SAM" id="Phobius"/>
    </source>
</evidence>
<keyword evidence="3" id="KW-0813">Transport</keyword>
<keyword evidence="5 8" id="KW-0812">Transmembrane</keyword>
<reference evidence="10 11" key="1">
    <citation type="submission" date="2018-10" db="EMBL/GenBank/DDBJ databases">
        <authorList>
            <person name="Zhang X."/>
        </authorList>
    </citation>
    <scope>NUCLEOTIDE SEQUENCE [LARGE SCALE GENOMIC DNA]</scope>
    <source>
        <strain evidence="10 11">SK-G1</strain>
    </source>
</reference>
<dbReference type="InterPro" id="IPR051449">
    <property type="entry name" value="ABC-2_transporter_component"/>
</dbReference>
<feature type="transmembrane region" description="Helical" evidence="8">
    <location>
        <begin position="351"/>
        <end position="371"/>
    </location>
</feature>
<comment type="similarity">
    <text evidence="2">Belongs to the ABC-2 integral membrane protein family.</text>
</comment>
<dbReference type="Pfam" id="PF12698">
    <property type="entry name" value="ABC2_membrane_3"/>
    <property type="match status" value="1"/>
</dbReference>
<evidence type="ECO:0000313" key="10">
    <source>
        <dbReference type="EMBL" id="AYO31933.1"/>
    </source>
</evidence>
<keyword evidence="7 8" id="KW-0472">Membrane</keyword>
<dbReference type="Gene3D" id="3.40.1710.10">
    <property type="entry name" value="abc type-2 transporter like domain"/>
    <property type="match status" value="1"/>
</dbReference>
<keyword evidence="11" id="KW-1185">Reference proteome</keyword>
<dbReference type="EMBL" id="CP033169">
    <property type="protein sequence ID" value="AYO31933.1"/>
    <property type="molecule type" value="Genomic_DNA"/>
</dbReference>
<evidence type="ECO:0000256" key="3">
    <source>
        <dbReference type="ARBA" id="ARBA00022448"/>
    </source>
</evidence>
<organism evidence="10 11">
    <name type="scientific">Biomaibacter acetigenes</name>
    <dbReference type="NCBI Taxonomy" id="2316383"/>
    <lineage>
        <taxon>Bacteria</taxon>
        <taxon>Bacillati</taxon>
        <taxon>Bacillota</taxon>
        <taxon>Clostridia</taxon>
        <taxon>Thermosediminibacterales</taxon>
        <taxon>Tepidanaerobacteraceae</taxon>
        <taxon>Biomaibacter</taxon>
    </lineage>
</organism>
<sequence length="379" mass="42553">MKLNARRILAIINKEFIQIRRDPRTVALILLMPIMQLLLFGYAVSNNVDHVSTAVLNLDIGRQSRELLERYSNSQYFDLNYFAKSIDEVRMLVDRGSAKAGIIIPPDYSENISKGRTAQIQLVVDGTDPTTAQVILSSAGSVAQMFSTEIASERIMRMTQGRKMTAVLDLRPRVWYNPDMDSVWFNIPGLIGIILQNITLMLTSFALVRERERGTLEQLIVTPITRMELMVGKIIPYVIIGFVDLILAVGLGTLWFKVPIKGNILLLFGISVMFLLGALGIGLFISTISHTQLQAMQLSMFLIMPNILLSGFMFPRDAMPKFVYIISNFIPLTYFLKVLRGIILKGIGLRYLLTESMILALFGMGLLVLAANKFQKRIG</sequence>
<gene>
    <name evidence="10" type="ORF">D2962_16175</name>
</gene>
<feature type="transmembrane region" description="Helical" evidence="8">
    <location>
        <begin position="322"/>
        <end position="339"/>
    </location>
</feature>
<accession>A0A3G2R938</accession>
<feature type="transmembrane region" description="Helical" evidence="8">
    <location>
        <begin position="26"/>
        <end position="44"/>
    </location>
</feature>
<evidence type="ECO:0000256" key="7">
    <source>
        <dbReference type="ARBA" id="ARBA00023136"/>
    </source>
</evidence>
<dbReference type="InterPro" id="IPR013525">
    <property type="entry name" value="ABC2_TM"/>
</dbReference>
<feature type="transmembrane region" description="Helical" evidence="8">
    <location>
        <begin position="234"/>
        <end position="258"/>
    </location>
</feature>
<evidence type="ECO:0000256" key="4">
    <source>
        <dbReference type="ARBA" id="ARBA00022475"/>
    </source>
</evidence>
<proteinExistence type="inferred from homology"/>
<evidence type="ECO:0000259" key="9">
    <source>
        <dbReference type="PROSITE" id="PS51012"/>
    </source>
</evidence>